<sequence>MLHRNHGNGNIYARGLKRSASPDYSLMDLQKTKVAKIELQKNGGNKENLIKRTQSEMVLTKDSSLAIVNKSDSDDIPCYQSHPLWSNMMIKTFDKTYKYHLNVLDSHPPITTKMRSVLFDWLIEVSEVYQLHRETYHLSIAYVDQYLCNTSSLLKNKFQLLGITSLFVAAKIEEIYPPRLSDFAYVTDNTCSEEDILDMEIDLMNTLNWYINPITCISWLLIYLQVDYEMNYVLNKSHSSRKKQRLSFSNSEILRSSKLTNAHRSKDFLQIFPLAVRLLDLCSLDIECSQYSKHVLAASSILLYKSHWPIQAIIGLNNNEISKCQQWMKPFYEVLSGSLSYQSVRSSSSVPDSETYSIQIHNISMDLLANVYEKRAKVVSSLMNNRPFRDLVNHLSSSSIILGPQKNEDEQQQINDITVTV</sequence>
<keyword evidence="2" id="KW-0498">Mitosis</keyword>
<dbReference type="InterPro" id="IPR006671">
    <property type="entry name" value="Cyclin_N"/>
</dbReference>
<evidence type="ECO:0000256" key="1">
    <source>
        <dbReference type="ARBA" id="ARBA00022618"/>
    </source>
</evidence>
<evidence type="ECO:0000313" key="9">
    <source>
        <dbReference type="EMBL" id="CAF1414972.1"/>
    </source>
</evidence>
<dbReference type="Pfam" id="PF02984">
    <property type="entry name" value="Cyclin_C"/>
    <property type="match status" value="1"/>
</dbReference>
<dbReference type="EMBL" id="CAJNRE010000641">
    <property type="protein sequence ID" value="CAF1929572.1"/>
    <property type="molecule type" value="Genomic_DNA"/>
</dbReference>
<dbReference type="Proteomes" id="UP000663824">
    <property type="component" value="Unassembled WGS sequence"/>
</dbReference>
<dbReference type="InterPro" id="IPR036915">
    <property type="entry name" value="Cyclin-like_sf"/>
</dbReference>
<feature type="domain" description="Cyclin-like" evidence="6">
    <location>
        <begin position="257"/>
        <end position="333"/>
    </location>
</feature>
<proteinExistence type="inferred from homology"/>
<dbReference type="InterPro" id="IPR013763">
    <property type="entry name" value="Cyclin-like_dom"/>
</dbReference>
<name>A0A816KQB9_9BILA</name>
<dbReference type="OrthoDB" id="5590282at2759"/>
<evidence type="ECO:0000313" key="10">
    <source>
        <dbReference type="EMBL" id="CAF1929572.1"/>
    </source>
</evidence>
<dbReference type="SUPFAM" id="SSF47954">
    <property type="entry name" value="Cyclin-like"/>
    <property type="match status" value="2"/>
</dbReference>
<dbReference type="InterPro" id="IPR004367">
    <property type="entry name" value="Cyclin_C-dom"/>
</dbReference>
<dbReference type="Proteomes" id="UP000676336">
    <property type="component" value="Unassembled WGS sequence"/>
</dbReference>
<evidence type="ECO:0000256" key="3">
    <source>
        <dbReference type="ARBA" id="ARBA00023127"/>
    </source>
</evidence>
<keyword evidence="1" id="KW-0132">Cell division</keyword>
<dbReference type="EMBL" id="CAJNOV010010639">
    <property type="protein sequence ID" value="CAF1414972.1"/>
    <property type="molecule type" value="Genomic_DNA"/>
</dbReference>
<comment type="caution">
    <text evidence="10">The sequence shown here is derived from an EMBL/GenBank/DDBJ whole genome shotgun (WGS) entry which is preliminary data.</text>
</comment>
<organism evidence="10 12">
    <name type="scientific">Rotaria magnacalcarata</name>
    <dbReference type="NCBI Taxonomy" id="392030"/>
    <lineage>
        <taxon>Eukaryota</taxon>
        <taxon>Metazoa</taxon>
        <taxon>Spiralia</taxon>
        <taxon>Gnathifera</taxon>
        <taxon>Rotifera</taxon>
        <taxon>Eurotatoria</taxon>
        <taxon>Bdelloidea</taxon>
        <taxon>Philodinida</taxon>
        <taxon>Philodinidae</taxon>
        <taxon>Rotaria</taxon>
    </lineage>
</organism>
<dbReference type="GO" id="GO:0051301">
    <property type="term" value="P:cell division"/>
    <property type="evidence" value="ECO:0007669"/>
    <property type="project" value="UniProtKB-KW"/>
</dbReference>
<dbReference type="Proteomes" id="UP000663855">
    <property type="component" value="Unassembled WGS sequence"/>
</dbReference>
<comment type="similarity">
    <text evidence="5">Belongs to the cyclin family.</text>
</comment>
<dbReference type="Gene3D" id="1.10.472.10">
    <property type="entry name" value="Cyclin-like"/>
    <property type="match status" value="2"/>
</dbReference>
<dbReference type="EMBL" id="CAJOBI010003463">
    <property type="protein sequence ID" value="CAF3969455.1"/>
    <property type="molecule type" value="Genomic_DNA"/>
</dbReference>
<feature type="domain" description="Cyclin-like" evidence="6">
    <location>
        <begin position="120"/>
        <end position="205"/>
    </location>
</feature>
<evidence type="ECO:0000256" key="4">
    <source>
        <dbReference type="ARBA" id="ARBA00023306"/>
    </source>
</evidence>
<evidence type="ECO:0000313" key="12">
    <source>
        <dbReference type="Proteomes" id="UP000663824"/>
    </source>
</evidence>
<evidence type="ECO:0000256" key="2">
    <source>
        <dbReference type="ARBA" id="ARBA00022776"/>
    </source>
</evidence>
<evidence type="ECO:0000256" key="5">
    <source>
        <dbReference type="RuleBase" id="RU000383"/>
    </source>
</evidence>
<dbReference type="PANTHER" id="PTHR10177">
    <property type="entry name" value="CYCLINS"/>
    <property type="match status" value="1"/>
</dbReference>
<dbReference type="Pfam" id="PF00134">
    <property type="entry name" value="Cyclin_N"/>
    <property type="match status" value="1"/>
</dbReference>
<keyword evidence="3 5" id="KW-0195">Cyclin</keyword>
<evidence type="ECO:0000259" key="6">
    <source>
        <dbReference type="SMART" id="SM00385"/>
    </source>
</evidence>
<reference evidence="10" key="1">
    <citation type="submission" date="2021-02" db="EMBL/GenBank/DDBJ databases">
        <authorList>
            <person name="Nowell W R."/>
        </authorList>
    </citation>
    <scope>NUCLEOTIDE SEQUENCE</scope>
</reference>
<keyword evidence="4" id="KW-0131">Cell cycle</keyword>
<protein>
    <submittedName>
        <fullName evidence="10">Uncharacterized protein</fullName>
    </submittedName>
</protein>
<evidence type="ECO:0000313" key="8">
    <source>
        <dbReference type="EMBL" id="CAF1269755.1"/>
    </source>
</evidence>
<dbReference type="InterPro" id="IPR039361">
    <property type="entry name" value="Cyclin"/>
</dbReference>
<dbReference type="Proteomes" id="UP000663834">
    <property type="component" value="Unassembled WGS sequence"/>
</dbReference>
<dbReference type="FunFam" id="1.10.472.10:FF:000001">
    <property type="entry name" value="G2/mitotic-specific cyclin"/>
    <property type="match status" value="1"/>
</dbReference>
<dbReference type="SMART" id="SM01332">
    <property type="entry name" value="Cyclin_C"/>
    <property type="match status" value="1"/>
</dbReference>
<dbReference type="AlphaFoldDB" id="A0A816KQB9"/>
<evidence type="ECO:0000259" key="7">
    <source>
        <dbReference type="SMART" id="SM01332"/>
    </source>
</evidence>
<feature type="domain" description="Cyclin C-terminal" evidence="7">
    <location>
        <begin position="214"/>
        <end position="364"/>
    </location>
</feature>
<dbReference type="SMART" id="SM00385">
    <property type="entry name" value="CYCLIN"/>
    <property type="match status" value="2"/>
</dbReference>
<dbReference type="EMBL" id="CAJNOW010000294">
    <property type="protein sequence ID" value="CAF1269755.1"/>
    <property type="molecule type" value="Genomic_DNA"/>
</dbReference>
<gene>
    <name evidence="9" type="ORF">CJN711_LOCUS22706</name>
    <name evidence="8" type="ORF">KQP761_LOCUS3228</name>
    <name evidence="10" type="ORF">MBJ925_LOCUS3937</name>
    <name evidence="11" type="ORF">SMN809_LOCUS10245</name>
</gene>
<accession>A0A816KQB9</accession>
<evidence type="ECO:0000313" key="11">
    <source>
        <dbReference type="EMBL" id="CAF3969455.1"/>
    </source>
</evidence>